<evidence type="ECO:0000313" key="1">
    <source>
        <dbReference type="EMBL" id="SUQ15441.1"/>
    </source>
</evidence>
<dbReference type="Proteomes" id="UP000254051">
    <property type="component" value="Unassembled WGS sequence"/>
</dbReference>
<accession>A0A315ZU92</accession>
<protein>
    <submittedName>
        <fullName evidence="1">Uncharacterized protein</fullName>
    </submittedName>
</protein>
<keyword evidence="2" id="KW-1185">Reference proteome</keyword>
<proteinExistence type="predicted"/>
<dbReference type="AlphaFoldDB" id="A0A315ZU92"/>
<evidence type="ECO:0000313" key="2">
    <source>
        <dbReference type="Proteomes" id="UP000254051"/>
    </source>
</evidence>
<organism evidence="1 2">
    <name type="scientific">Faecalicatena contorta</name>
    <dbReference type="NCBI Taxonomy" id="39482"/>
    <lineage>
        <taxon>Bacteria</taxon>
        <taxon>Bacillati</taxon>
        <taxon>Bacillota</taxon>
        <taxon>Clostridia</taxon>
        <taxon>Lachnospirales</taxon>
        <taxon>Lachnospiraceae</taxon>
        <taxon>Faecalicatena</taxon>
    </lineage>
</organism>
<sequence length="31" mass="3640">MKCRLEMGGRLAKESRLKLLSFNKRDEEVCV</sequence>
<reference evidence="2" key="1">
    <citation type="submission" date="2017-07" db="EMBL/GenBank/DDBJ databases">
        <authorList>
            <person name="Varghese N."/>
            <person name="Submissions S."/>
        </authorList>
    </citation>
    <scope>NUCLEOTIDE SEQUENCE [LARGE SCALE GENOMIC DNA]</scope>
    <source>
        <strain evidence="2">NLAE-zl-C134</strain>
    </source>
</reference>
<dbReference type="EMBL" id="UHJJ01000012">
    <property type="protein sequence ID" value="SUQ15441.1"/>
    <property type="molecule type" value="Genomic_DNA"/>
</dbReference>
<gene>
    <name evidence="1" type="ORF">SAMN05216529_11291</name>
</gene>
<name>A0A315ZU92_9FIRM</name>